<dbReference type="PANTHER" id="PTHR19879">
    <property type="entry name" value="TRANSCRIPTION INITIATION FACTOR TFIID"/>
    <property type="match status" value="1"/>
</dbReference>
<dbReference type="GO" id="GO:0003743">
    <property type="term" value="F:translation initiation factor activity"/>
    <property type="evidence" value="ECO:0007669"/>
    <property type="project" value="UniProtKB-KW"/>
</dbReference>
<gene>
    <name evidence="6" type="ORF">TGDOM2_318260</name>
</gene>
<dbReference type="SUPFAM" id="SSF50978">
    <property type="entry name" value="WD40 repeat-like"/>
    <property type="match status" value="1"/>
</dbReference>
<feature type="compositionally biased region" description="Low complexity" evidence="4">
    <location>
        <begin position="719"/>
        <end position="728"/>
    </location>
</feature>
<feature type="compositionally biased region" description="Basic and acidic residues" evidence="4">
    <location>
        <begin position="605"/>
        <end position="617"/>
    </location>
</feature>
<evidence type="ECO:0000256" key="2">
    <source>
        <dbReference type="ARBA" id="ARBA00023242"/>
    </source>
</evidence>
<proteinExistence type="predicted"/>
<dbReference type="Pfam" id="PF04494">
    <property type="entry name" value="TFIID_NTD2"/>
    <property type="match status" value="1"/>
</dbReference>
<dbReference type="GO" id="GO:0005669">
    <property type="term" value="C:transcription factor TFIID complex"/>
    <property type="evidence" value="ECO:0007669"/>
    <property type="project" value="TreeGrafter"/>
</dbReference>
<dbReference type="InterPro" id="IPR007582">
    <property type="entry name" value="TFIID_NTD2"/>
</dbReference>
<feature type="region of interest" description="Disordered" evidence="4">
    <location>
        <begin position="1"/>
        <end position="86"/>
    </location>
</feature>
<dbReference type="EMBL" id="AHZU02001573">
    <property type="protein sequence ID" value="KFG30991.1"/>
    <property type="molecule type" value="Genomic_DNA"/>
</dbReference>
<accession>A0A086JFS3</accession>
<evidence type="ECO:0000256" key="1">
    <source>
        <dbReference type="ARBA" id="ARBA00004123"/>
    </source>
</evidence>
<dbReference type="InterPro" id="IPR036322">
    <property type="entry name" value="WD40_repeat_dom_sf"/>
</dbReference>
<dbReference type="PROSITE" id="PS50082">
    <property type="entry name" value="WD_REPEATS_2"/>
    <property type="match status" value="4"/>
</dbReference>
<dbReference type="InterPro" id="IPR037264">
    <property type="entry name" value="TFIID_NTD2_sf"/>
</dbReference>
<feature type="compositionally biased region" description="Low complexity" evidence="4">
    <location>
        <begin position="47"/>
        <end position="81"/>
    </location>
</feature>
<evidence type="ECO:0000259" key="5">
    <source>
        <dbReference type="Pfam" id="PF04494"/>
    </source>
</evidence>
<dbReference type="AlphaFoldDB" id="A0A086JFS3"/>
<dbReference type="Gene3D" id="2.130.10.10">
    <property type="entry name" value="YVTN repeat-like/Quinoprotein amine dehydrogenase"/>
    <property type="match status" value="3"/>
</dbReference>
<dbReference type="PANTHER" id="PTHR19879:SF1">
    <property type="entry name" value="CANNONBALL-RELATED"/>
    <property type="match status" value="1"/>
</dbReference>
<feature type="region of interest" description="Disordered" evidence="4">
    <location>
        <begin position="574"/>
        <end position="629"/>
    </location>
</feature>
<dbReference type="GO" id="GO:0006367">
    <property type="term" value="P:transcription initiation at RNA polymerase II promoter"/>
    <property type="evidence" value="ECO:0007669"/>
    <property type="project" value="TreeGrafter"/>
</dbReference>
<keyword evidence="6" id="KW-0396">Initiation factor</keyword>
<dbReference type="SUPFAM" id="SSF160897">
    <property type="entry name" value="Taf5 N-terminal domain-like"/>
    <property type="match status" value="1"/>
</dbReference>
<feature type="region of interest" description="Disordered" evidence="4">
    <location>
        <begin position="140"/>
        <end position="160"/>
    </location>
</feature>
<evidence type="ECO:0000256" key="4">
    <source>
        <dbReference type="SAM" id="MobiDB-lite"/>
    </source>
</evidence>
<comment type="caution">
    <text evidence="6">The sequence shown here is derived from an EMBL/GenBank/DDBJ whole genome shotgun (WGS) entry which is preliminary data.</text>
</comment>
<feature type="region of interest" description="Disordered" evidence="4">
    <location>
        <begin position="394"/>
        <end position="431"/>
    </location>
</feature>
<feature type="compositionally biased region" description="Basic and acidic residues" evidence="4">
    <location>
        <begin position="869"/>
        <end position="892"/>
    </location>
</feature>
<feature type="region of interest" description="Disordered" evidence="4">
    <location>
        <begin position="856"/>
        <end position="943"/>
    </location>
</feature>
<keyword evidence="6" id="KW-0648">Protein biosynthesis</keyword>
<sequence length="1095" mass="118143">MTEERPVSVSFPLTASQQTRETVRPMGEPPPSDSSNSSVGDASKLLSSPSSSSASSSASLSSSSSSSSLSSSSSSSSVSPVDPRGLGASAAAVVPSTSSASEKLSEIFHLLQQKYHVDSRMLDSLQEAISSFKSGPSLSSSLASSSSPQPEQTQAAAPARAAPSAEEAAVVALGTLGGRLSGQGASPLALPGSNALLSFDVYERIYNRFCIWILSLFEDCREELMDVAFAVLLHMFRKLLTVDAYQAHQLLRRFSPLHAGKHGSLLKQLEDAEPVHPLQLCQIPYFASEERNPLYISERAYFLLRTWLVDTRCLLLEVMIQAASRLLPPPAHAPHARGLVYRGLLGPSLSQSLLSPPSSHPLSSLPAGLRRHEETPAPTTQEKTVAQRAGDLAFFDAPPPFRSQPGDPEKGEKSDEREEDRSALDNSGELPPVVWGLPRQFFREETTVIGPSGERTKRVRLLGGENLRETELAEPNSLLPLPEPPKDSFLLYRRLIKQQTERRAPLSAAAGQWPSIACMTVLNSSSESACCAVSPSTCRLVAVGGEGEIRLWDLQQYQVTKARRERQRRRWLLRTQQKAQEGQPLSSFLSASKPAADDEDGEASGSEKDDAPEEKKNSSGKSLHRRKNAASAAPLALDWGEDAEGEAGVSCLVGTDGRVLSLAFGEMDDRILLSGGTDGVVRLWPSYPSAAWASTLLDEDEGEALEEKGEERQLKKAPGTGESGAQESAEGEGEHAPRSVSRGLPGSRSSVVSPLCVYRGALAAVWALDVGPYGHYFASGSSDNCARLWCTSRSFPLRLLQHPAAATDVFHVAFHPNSSLLLTAASDNCVRLFDLRSAQLARAWAPLLLPVVDGEARGRATEEPEEGDGDQRDRQERRERRGTDRKVEKHDSSPFMRRKRVYEDVKKPGAKHLRLGKKRGSPAFRASDDEEEEKRQAERRRSGRVTALAMSPNGRLAAVGDSAGGICVFDIPSGRPLAIGSSPSMQKREERFSPLHFPPSIASLSFCHGSSFLASAAVDGTVALWDTSGGALQIPEADGTFRQKSGLFAGRPVTALSLAETYGASHVAFRSCLFSPENLLFCLGFSTLCSDEDFL</sequence>
<keyword evidence="2" id="KW-0539">Nucleus</keyword>
<feature type="repeat" description="WD" evidence="3">
    <location>
        <begin position="652"/>
        <end position="684"/>
    </location>
</feature>
<dbReference type="Gene3D" id="1.25.40.500">
    <property type="entry name" value="TFIID subunit TAF5, NTD2 domain"/>
    <property type="match status" value="1"/>
</dbReference>
<dbReference type="InterPro" id="IPR015943">
    <property type="entry name" value="WD40/YVTN_repeat-like_dom_sf"/>
</dbReference>
<feature type="region of interest" description="Disordered" evidence="4">
    <location>
        <begin position="701"/>
        <end position="748"/>
    </location>
</feature>
<dbReference type="Pfam" id="PF00400">
    <property type="entry name" value="WD40"/>
    <property type="match status" value="4"/>
</dbReference>
<dbReference type="VEuPathDB" id="ToxoDB:TGDOM2_318260"/>
<feature type="repeat" description="WD" evidence="3">
    <location>
        <begin position="809"/>
        <end position="843"/>
    </location>
</feature>
<feature type="compositionally biased region" description="Basic and acidic residues" evidence="4">
    <location>
        <begin position="407"/>
        <end position="423"/>
    </location>
</feature>
<evidence type="ECO:0000313" key="7">
    <source>
        <dbReference type="Proteomes" id="UP000028837"/>
    </source>
</evidence>
<name>A0A086JFS3_TOXGO</name>
<comment type="subcellular location">
    <subcellularLocation>
        <location evidence="1">Nucleus</location>
    </subcellularLocation>
</comment>
<dbReference type="OrthoDB" id="10266330at2759"/>
<feature type="compositionally biased region" description="Basic residues" evidence="4">
    <location>
        <begin position="908"/>
        <end position="920"/>
    </location>
</feature>
<dbReference type="SMART" id="SM00320">
    <property type="entry name" value="WD40"/>
    <property type="match status" value="6"/>
</dbReference>
<dbReference type="InterPro" id="IPR001680">
    <property type="entry name" value="WD40_rpt"/>
</dbReference>
<evidence type="ECO:0000313" key="6">
    <source>
        <dbReference type="EMBL" id="KFG30991.1"/>
    </source>
</evidence>
<feature type="compositionally biased region" description="Basic and acidic residues" evidence="4">
    <location>
        <begin position="705"/>
        <end position="714"/>
    </location>
</feature>
<organism evidence="6 7">
    <name type="scientific">Toxoplasma gondii GAB2-2007-GAL-DOM2</name>
    <dbReference type="NCBI Taxonomy" id="1130820"/>
    <lineage>
        <taxon>Eukaryota</taxon>
        <taxon>Sar</taxon>
        <taxon>Alveolata</taxon>
        <taxon>Apicomplexa</taxon>
        <taxon>Conoidasida</taxon>
        <taxon>Coccidia</taxon>
        <taxon>Eucoccidiorida</taxon>
        <taxon>Eimeriorina</taxon>
        <taxon>Sarcocystidae</taxon>
        <taxon>Toxoplasma</taxon>
    </lineage>
</organism>
<feature type="compositionally biased region" description="Polar residues" evidence="4">
    <location>
        <begin position="11"/>
        <end position="20"/>
    </location>
</feature>
<feature type="repeat" description="WD" evidence="3">
    <location>
        <begin position="758"/>
        <end position="789"/>
    </location>
</feature>
<feature type="compositionally biased region" description="Polar residues" evidence="4">
    <location>
        <begin position="578"/>
        <end position="590"/>
    </location>
</feature>
<dbReference type="Proteomes" id="UP000028837">
    <property type="component" value="Unassembled WGS sequence"/>
</dbReference>
<feature type="domain" description="TFIID subunit TAF5 NTD2" evidence="5">
    <location>
        <begin position="200"/>
        <end position="312"/>
    </location>
</feature>
<evidence type="ECO:0000256" key="3">
    <source>
        <dbReference type="PROSITE-ProRule" id="PRU00221"/>
    </source>
</evidence>
<protein>
    <submittedName>
        <fullName evidence="6">Transcription initiation factor TFIID subunit TAF5</fullName>
    </submittedName>
</protein>
<feature type="repeat" description="WD" evidence="3">
    <location>
        <begin position="1001"/>
        <end position="1026"/>
    </location>
</feature>
<reference evidence="6 7" key="1">
    <citation type="submission" date="2014-02" db="EMBL/GenBank/DDBJ databases">
        <authorList>
            <person name="Sibley D."/>
            <person name="Venepally P."/>
            <person name="Karamycheva S."/>
            <person name="Hadjithomas M."/>
            <person name="Khan A."/>
            <person name="Brunk B."/>
            <person name="Roos D."/>
            <person name="Caler E."/>
            <person name="Lorenzi H."/>
        </authorList>
    </citation>
    <scope>NUCLEOTIDE SEQUENCE [LARGE SCALE GENOMIC DNA]</scope>
    <source>
        <strain evidence="6 7">GAB2-2007-GAL-DOM2</strain>
    </source>
</reference>
<keyword evidence="3" id="KW-0853">WD repeat</keyword>
<dbReference type="GO" id="GO:0016251">
    <property type="term" value="F:RNA polymerase II general transcription initiation factor activity"/>
    <property type="evidence" value="ECO:0007669"/>
    <property type="project" value="TreeGrafter"/>
</dbReference>